<dbReference type="Pfam" id="PF00460">
    <property type="entry name" value="Flg_bb_rod"/>
    <property type="match status" value="1"/>
</dbReference>
<feature type="domain" description="Flagellar basal body rod protein N-terminal" evidence="8">
    <location>
        <begin position="27"/>
        <end position="54"/>
    </location>
</feature>
<dbReference type="InterPro" id="IPR019776">
    <property type="entry name" value="Flagellar_basal_body_rod_CS"/>
</dbReference>
<dbReference type="PROSITE" id="PS00588">
    <property type="entry name" value="FLAGELLA_BB_ROD"/>
    <property type="match status" value="1"/>
</dbReference>
<dbReference type="GO" id="GO:0071978">
    <property type="term" value="P:bacterial-type flagellum-dependent swarming motility"/>
    <property type="evidence" value="ECO:0007669"/>
    <property type="project" value="TreeGrafter"/>
</dbReference>
<reference evidence="10 11" key="1">
    <citation type="journal article" date="2019" name="ISME J.">
        <title>Genome analyses of uncultured TG2/ZB3 bacteria in 'Margulisbacteria' specifically attached to ectosymbiotic spirochetes of protists in the termite gut.</title>
        <authorList>
            <person name="Utami Y.D."/>
            <person name="Kuwahara H."/>
            <person name="Igai K."/>
            <person name="Murakami T."/>
            <person name="Sugaya K."/>
            <person name="Morikawa T."/>
            <person name="Nagura Y."/>
            <person name="Yuki M."/>
            <person name="Deevong P."/>
            <person name="Inoue T."/>
            <person name="Kihara K."/>
            <person name="Lo N."/>
            <person name="Yamada A."/>
            <person name="Ohkuma M."/>
            <person name="Hongoh Y."/>
        </authorList>
    </citation>
    <scope>NUCLEOTIDE SEQUENCE [LARGE SCALE GENOMIC DNA]</scope>
    <source>
        <strain evidence="10">NkOx7-01</strain>
    </source>
</reference>
<keyword evidence="7" id="KW-0732">Signal</keyword>
<accession>A0A388T975</accession>
<protein>
    <recommendedName>
        <fullName evidence="3 6">Flagellar basal-body rod protein FlgC</fullName>
    </recommendedName>
</protein>
<sequence length="164" mass="17891">MRKIFGAAVLIWLSWCLGAVAGLENALDISASGAIAQRTRAQVAAENIANIDTTKTSDGLPYRRKVVILRPAENFKSRSRAGQPVMNGVSVVSVGPEKDAEKKFRRVYQPNHPDADESGFVLYPNVNITEELIQLSEISGAFENNVVVFNNTKAMMQASLELAQ</sequence>
<evidence type="ECO:0000256" key="5">
    <source>
        <dbReference type="ARBA" id="ARBA00025933"/>
    </source>
</evidence>
<proteinExistence type="inferred from homology"/>
<comment type="subcellular location">
    <subcellularLocation>
        <location evidence="1 6">Bacterial flagellum basal body</location>
    </subcellularLocation>
</comment>
<feature type="domain" description="Flagellar basal-body/hook protein C-terminal" evidence="9">
    <location>
        <begin position="118"/>
        <end position="162"/>
    </location>
</feature>
<evidence type="ECO:0000259" key="9">
    <source>
        <dbReference type="Pfam" id="PF06429"/>
    </source>
</evidence>
<keyword evidence="4 6" id="KW-0975">Bacterial flagellum</keyword>
<evidence type="ECO:0000256" key="2">
    <source>
        <dbReference type="ARBA" id="ARBA00009677"/>
    </source>
</evidence>
<comment type="subunit">
    <text evidence="5 6">The basal body constitutes a major portion of the flagellar organelle and consists of four rings (L,P,S, and M) mounted on a central rod. The rod consists of about 26 subunits of FlgG in the distal portion, and FlgB, FlgC and FlgF are thought to build up the proximal portion of the rod with about 6 subunits each.</text>
</comment>
<dbReference type="InterPro" id="IPR001444">
    <property type="entry name" value="Flag_bb_rod_N"/>
</dbReference>
<dbReference type="PANTHER" id="PTHR30435">
    <property type="entry name" value="FLAGELLAR PROTEIN"/>
    <property type="match status" value="1"/>
</dbReference>
<organism evidence="10 11">
    <name type="scientific">Termititenax aidoneus</name>
    <dbReference type="NCBI Taxonomy" id="2218524"/>
    <lineage>
        <taxon>Bacteria</taxon>
        <taxon>Bacillati</taxon>
        <taxon>Candidatus Margulisiibacteriota</taxon>
        <taxon>Candidatus Termititenacia</taxon>
        <taxon>Candidatus Termititenacales</taxon>
        <taxon>Candidatus Termititenacaceae</taxon>
        <taxon>Candidatus Termititenax</taxon>
    </lineage>
</organism>
<feature type="chain" id="PRO_5017389243" description="Flagellar basal-body rod protein FlgC" evidence="7">
    <location>
        <begin position="22"/>
        <end position="164"/>
    </location>
</feature>
<evidence type="ECO:0000256" key="4">
    <source>
        <dbReference type="ARBA" id="ARBA00023143"/>
    </source>
</evidence>
<keyword evidence="11" id="KW-1185">Reference proteome</keyword>
<dbReference type="Pfam" id="PF06429">
    <property type="entry name" value="Flg_bbr_C"/>
    <property type="match status" value="1"/>
</dbReference>
<evidence type="ECO:0000313" key="10">
    <source>
        <dbReference type="EMBL" id="GBR73175.1"/>
    </source>
</evidence>
<name>A0A388T975_TERA1</name>
<keyword evidence="10" id="KW-0966">Cell projection</keyword>
<keyword evidence="10" id="KW-0969">Cilium</keyword>
<evidence type="ECO:0000256" key="1">
    <source>
        <dbReference type="ARBA" id="ARBA00004117"/>
    </source>
</evidence>
<evidence type="ECO:0000256" key="3">
    <source>
        <dbReference type="ARBA" id="ARBA00017941"/>
    </source>
</evidence>
<dbReference type="GO" id="GO:0030694">
    <property type="term" value="C:bacterial-type flagellum basal body, rod"/>
    <property type="evidence" value="ECO:0007669"/>
    <property type="project" value="UniProtKB-UniRule"/>
</dbReference>
<dbReference type="InterPro" id="IPR006299">
    <property type="entry name" value="FlgC"/>
</dbReference>
<dbReference type="EMBL" id="BGZN01000007">
    <property type="protein sequence ID" value="GBR73175.1"/>
    <property type="molecule type" value="Genomic_DNA"/>
</dbReference>
<evidence type="ECO:0000259" key="8">
    <source>
        <dbReference type="Pfam" id="PF00460"/>
    </source>
</evidence>
<keyword evidence="10" id="KW-0282">Flagellum</keyword>
<gene>
    <name evidence="10" type="primary">flgC</name>
    <name evidence="10" type="ORF">NO1_0603</name>
</gene>
<feature type="signal peptide" evidence="7">
    <location>
        <begin position="1"/>
        <end position="21"/>
    </location>
</feature>
<evidence type="ECO:0000313" key="11">
    <source>
        <dbReference type="Proteomes" id="UP000269352"/>
    </source>
</evidence>
<dbReference type="PANTHER" id="PTHR30435:SF2">
    <property type="entry name" value="FLAGELLAR BASAL-BODY ROD PROTEIN FLGC"/>
    <property type="match status" value="1"/>
</dbReference>
<evidence type="ECO:0000256" key="6">
    <source>
        <dbReference type="RuleBase" id="RU362062"/>
    </source>
</evidence>
<comment type="caution">
    <text evidence="10">The sequence shown here is derived from an EMBL/GenBank/DDBJ whole genome shotgun (WGS) entry which is preliminary data.</text>
</comment>
<evidence type="ECO:0000256" key="7">
    <source>
        <dbReference type="SAM" id="SignalP"/>
    </source>
</evidence>
<dbReference type="Proteomes" id="UP000269352">
    <property type="component" value="Unassembled WGS sequence"/>
</dbReference>
<dbReference type="InterPro" id="IPR010930">
    <property type="entry name" value="Flg_bb/hook_C_dom"/>
</dbReference>
<dbReference type="AlphaFoldDB" id="A0A388T975"/>
<comment type="similarity">
    <text evidence="2">Belongs to the flagella basal body rod proteins family.</text>
</comment>
<dbReference type="NCBIfam" id="TIGR01395">
    <property type="entry name" value="FlgC"/>
    <property type="match status" value="1"/>
</dbReference>